<dbReference type="Proteomes" id="UP001319121">
    <property type="component" value="Chromosome"/>
</dbReference>
<organism evidence="1 2">
    <name type="scientific">Ferrigenium kumadai</name>
    <dbReference type="NCBI Taxonomy" id="1682490"/>
    <lineage>
        <taxon>Bacteria</taxon>
        <taxon>Pseudomonadati</taxon>
        <taxon>Pseudomonadota</taxon>
        <taxon>Betaproteobacteria</taxon>
        <taxon>Nitrosomonadales</taxon>
        <taxon>Gallionellaceae</taxon>
        <taxon>Ferrigenium</taxon>
    </lineage>
</organism>
<evidence type="ECO:0000313" key="1">
    <source>
        <dbReference type="EMBL" id="BBI99553.1"/>
    </source>
</evidence>
<accession>A0AAN1SYR5</accession>
<reference evidence="1 2" key="1">
    <citation type="submission" date="2019-03" db="EMBL/GenBank/DDBJ databases">
        <title>Complete genome sequence of Ferrigenium kumadai strain An22, a microaerophilic iron-oxidizing bacterium isolated from a paddy field soil.</title>
        <authorList>
            <person name="Watanabe T."/>
            <person name="Asakawa S."/>
        </authorList>
    </citation>
    <scope>NUCLEOTIDE SEQUENCE [LARGE SCALE GENOMIC DNA]</scope>
    <source>
        <strain evidence="1 2">An22</strain>
    </source>
</reference>
<gene>
    <name evidence="1" type="ORF">FGKAn22_12460</name>
</gene>
<protein>
    <submittedName>
        <fullName evidence="1">Uncharacterized protein</fullName>
    </submittedName>
</protein>
<name>A0AAN1SYR5_9PROT</name>
<dbReference type="AlphaFoldDB" id="A0AAN1SYR5"/>
<dbReference type="KEGG" id="fku:FGKAn22_12460"/>
<evidence type="ECO:0000313" key="2">
    <source>
        <dbReference type="Proteomes" id="UP001319121"/>
    </source>
</evidence>
<proteinExistence type="predicted"/>
<dbReference type="RefSeq" id="WP_212784797.1">
    <property type="nucleotide sequence ID" value="NZ_AP019536.1"/>
</dbReference>
<dbReference type="EMBL" id="AP019536">
    <property type="protein sequence ID" value="BBI99553.1"/>
    <property type="molecule type" value="Genomic_DNA"/>
</dbReference>
<sequence>MGVLTMHMSGYEVERGDVAESRYDDEVLCAGWVPTLSMHQAHPEQTSMPRELATTDIEAFLRKMYAFQR</sequence>
<keyword evidence="2" id="KW-1185">Reference proteome</keyword>